<evidence type="ECO:0000256" key="4">
    <source>
        <dbReference type="SAM" id="MobiDB-lite"/>
    </source>
</evidence>
<gene>
    <name evidence="6" type="ORF">g.9817</name>
</gene>
<dbReference type="GO" id="GO:0043565">
    <property type="term" value="F:sequence-specific DNA binding"/>
    <property type="evidence" value="ECO:0007669"/>
    <property type="project" value="TreeGrafter"/>
</dbReference>
<dbReference type="InterPro" id="IPR051738">
    <property type="entry name" value="SAF_Modulators"/>
</dbReference>
<dbReference type="Gene3D" id="1.10.720.30">
    <property type="entry name" value="SAP domain"/>
    <property type="match status" value="1"/>
</dbReference>
<feature type="region of interest" description="Disordered" evidence="4">
    <location>
        <begin position="50"/>
        <end position="176"/>
    </location>
</feature>
<evidence type="ECO:0000313" key="6">
    <source>
        <dbReference type="EMBL" id="JAT84651.1"/>
    </source>
</evidence>
<name>A0A1E1WCR3_PECGO</name>
<evidence type="ECO:0000259" key="5">
    <source>
        <dbReference type="PROSITE" id="PS50800"/>
    </source>
</evidence>
<dbReference type="AlphaFoldDB" id="A0A1E1WCR3"/>
<evidence type="ECO:0000256" key="1">
    <source>
        <dbReference type="ARBA" id="ARBA00004123"/>
    </source>
</evidence>
<evidence type="ECO:0000256" key="3">
    <source>
        <dbReference type="ARBA" id="ARBA00023242"/>
    </source>
</evidence>
<feature type="compositionally biased region" description="Acidic residues" evidence="4">
    <location>
        <begin position="76"/>
        <end position="103"/>
    </location>
</feature>
<organism evidence="6">
    <name type="scientific">Pectinophora gossypiella</name>
    <name type="common">Cotton pink bollworm</name>
    <name type="synonym">Depressaria gossypiella</name>
    <dbReference type="NCBI Taxonomy" id="13191"/>
    <lineage>
        <taxon>Eukaryota</taxon>
        <taxon>Metazoa</taxon>
        <taxon>Ecdysozoa</taxon>
        <taxon>Arthropoda</taxon>
        <taxon>Hexapoda</taxon>
        <taxon>Insecta</taxon>
        <taxon>Pterygota</taxon>
        <taxon>Neoptera</taxon>
        <taxon>Endopterygota</taxon>
        <taxon>Lepidoptera</taxon>
        <taxon>Glossata</taxon>
        <taxon>Ditrysia</taxon>
        <taxon>Gelechioidea</taxon>
        <taxon>Gelechiidae</taxon>
        <taxon>Apatetrinae</taxon>
        <taxon>Pectinophora</taxon>
    </lineage>
</organism>
<evidence type="ECO:0000256" key="2">
    <source>
        <dbReference type="ARBA" id="ARBA00022884"/>
    </source>
</evidence>
<protein>
    <recommendedName>
        <fullName evidence="5">SAP domain-containing protein</fullName>
    </recommendedName>
</protein>
<dbReference type="GO" id="GO:0006357">
    <property type="term" value="P:regulation of transcription by RNA polymerase II"/>
    <property type="evidence" value="ECO:0007669"/>
    <property type="project" value="TreeGrafter"/>
</dbReference>
<dbReference type="Pfam" id="PF02037">
    <property type="entry name" value="SAP"/>
    <property type="match status" value="1"/>
</dbReference>
<feature type="compositionally biased region" description="Basic and acidic residues" evidence="4">
    <location>
        <begin position="128"/>
        <end position="138"/>
    </location>
</feature>
<dbReference type="EMBL" id="GDQN01006403">
    <property type="protein sequence ID" value="JAT84651.1"/>
    <property type="molecule type" value="Transcribed_RNA"/>
</dbReference>
<keyword evidence="3" id="KW-0539">Nucleus</keyword>
<proteinExistence type="predicted"/>
<dbReference type="GO" id="GO:0003723">
    <property type="term" value="F:RNA binding"/>
    <property type="evidence" value="ECO:0007669"/>
    <property type="project" value="UniProtKB-KW"/>
</dbReference>
<dbReference type="PANTHER" id="PTHR15683">
    <property type="entry name" value="SCAFFOLD ATTACHMENT FACTOR B-RELATED"/>
    <property type="match status" value="1"/>
</dbReference>
<feature type="region of interest" description="Disordered" evidence="4">
    <location>
        <begin position="186"/>
        <end position="205"/>
    </location>
</feature>
<dbReference type="InterPro" id="IPR003034">
    <property type="entry name" value="SAP_dom"/>
</dbReference>
<feature type="domain" description="SAP" evidence="5">
    <location>
        <begin position="8"/>
        <end position="42"/>
    </location>
</feature>
<keyword evidence="2" id="KW-0694">RNA-binding</keyword>
<dbReference type="InterPro" id="IPR036361">
    <property type="entry name" value="SAP_dom_sf"/>
</dbReference>
<sequence length="205" mass="23062">MSDRKRLLTDLRVIDLRAELEKRNLDKSGVRGVLIQRLSKYLEEEGHDPTTFRFDLTGLEPKSTPTKRTRRSESAVEPETEETPAMEDMIVQDDAGEEEDVESGNDALQNVESEDAAAGGEDSMDVDANDKINRKRDIQDDDSTEATEPKKPCLDKEDDHKNENNTDADDSINLDIGDDELLNEETDSTSKLNKKGKFYGRNVVT</sequence>
<accession>A0A1E1WCR3</accession>
<dbReference type="PANTHER" id="PTHR15683:SF8">
    <property type="entry name" value="SCAFFOLD ATTACHMENT FACTOR B, ISOFORM B"/>
    <property type="match status" value="1"/>
</dbReference>
<feature type="compositionally biased region" description="Basic and acidic residues" evidence="4">
    <location>
        <begin position="147"/>
        <end position="164"/>
    </location>
</feature>
<dbReference type="PROSITE" id="PS50800">
    <property type="entry name" value="SAP"/>
    <property type="match status" value="1"/>
</dbReference>
<dbReference type="SMART" id="SM00513">
    <property type="entry name" value="SAP"/>
    <property type="match status" value="1"/>
</dbReference>
<comment type="subcellular location">
    <subcellularLocation>
        <location evidence="1">Nucleus</location>
    </subcellularLocation>
</comment>
<feature type="compositionally biased region" description="Acidic residues" evidence="4">
    <location>
        <begin position="166"/>
        <end position="176"/>
    </location>
</feature>
<dbReference type="SUPFAM" id="SSF68906">
    <property type="entry name" value="SAP domain"/>
    <property type="match status" value="1"/>
</dbReference>
<dbReference type="OrthoDB" id="6159259at2759"/>
<reference evidence="6" key="1">
    <citation type="submission" date="2015-09" db="EMBL/GenBank/DDBJ databases">
        <title>De novo assembly of Pectinophora gossypiella (Pink Bollworm) gut transcriptome.</title>
        <authorList>
            <person name="Tassone E.E."/>
        </authorList>
    </citation>
    <scope>NUCLEOTIDE SEQUENCE</scope>
</reference>
<dbReference type="GO" id="GO:0005634">
    <property type="term" value="C:nucleus"/>
    <property type="evidence" value="ECO:0007669"/>
    <property type="project" value="UniProtKB-SubCell"/>
</dbReference>
<dbReference type="GO" id="GO:0050684">
    <property type="term" value="P:regulation of mRNA processing"/>
    <property type="evidence" value="ECO:0007669"/>
    <property type="project" value="TreeGrafter"/>
</dbReference>